<dbReference type="Proteomes" id="UP000284842">
    <property type="component" value="Unassembled WGS sequence"/>
</dbReference>
<dbReference type="OrthoDB" id="3203373at2759"/>
<dbReference type="Gene3D" id="3.80.10.10">
    <property type="entry name" value="Ribonuclease Inhibitor"/>
    <property type="match status" value="1"/>
</dbReference>
<keyword evidence="3" id="KW-1185">Reference proteome</keyword>
<protein>
    <recommendedName>
        <fullName evidence="4">F-box domain-containing protein</fullName>
    </recommendedName>
</protein>
<evidence type="ECO:0000256" key="1">
    <source>
        <dbReference type="SAM" id="MobiDB-lite"/>
    </source>
</evidence>
<feature type="region of interest" description="Disordered" evidence="1">
    <location>
        <begin position="503"/>
        <end position="525"/>
    </location>
</feature>
<reference evidence="2 3" key="1">
    <citation type="journal article" date="2018" name="Evol. Lett.">
        <title>Horizontal gene cluster transfer increased hallucinogenic mushroom diversity.</title>
        <authorList>
            <person name="Reynolds H.T."/>
            <person name="Vijayakumar V."/>
            <person name="Gluck-Thaler E."/>
            <person name="Korotkin H.B."/>
            <person name="Matheny P.B."/>
            <person name="Slot J.C."/>
        </authorList>
    </citation>
    <scope>NUCLEOTIDE SEQUENCE [LARGE SCALE GENOMIC DNA]</scope>
    <source>
        <strain evidence="2 3">2629</strain>
    </source>
</reference>
<gene>
    <name evidence="2" type="ORF">CVT24_005205</name>
</gene>
<evidence type="ECO:0000313" key="2">
    <source>
        <dbReference type="EMBL" id="PPQ99626.1"/>
    </source>
</evidence>
<dbReference type="EMBL" id="NHTK01001351">
    <property type="protein sequence ID" value="PPQ99626.1"/>
    <property type="molecule type" value="Genomic_DNA"/>
</dbReference>
<dbReference type="InParanoid" id="A0A409Y968"/>
<comment type="caution">
    <text evidence="2">The sequence shown here is derived from an EMBL/GenBank/DDBJ whole genome shotgun (WGS) entry which is preliminary data.</text>
</comment>
<feature type="compositionally biased region" description="Acidic residues" evidence="1">
    <location>
        <begin position="509"/>
        <end position="524"/>
    </location>
</feature>
<evidence type="ECO:0008006" key="4">
    <source>
        <dbReference type="Google" id="ProtNLM"/>
    </source>
</evidence>
<dbReference type="SUPFAM" id="SSF52047">
    <property type="entry name" value="RNI-like"/>
    <property type="match status" value="1"/>
</dbReference>
<accession>A0A409Y968</accession>
<organism evidence="2 3">
    <name type="scientific">Panaeolus cyanescens</name>
    <dbReference type="NCBI Taxonomy" id="181874"/>
    <lineage>
        <taxon>Eukaryota</taxon>
        <taxon>Fungi</taxon>
        <taxon>Dikarya</taxon>
        <taxon>Basidiomycota</taxon>
        <taxon>Agaricomycotina</taxon>
        <taxon>Agaricomycetes</taxon>
        <taxon>Agaricomycetidae</taxon>
        <taxon>Agaricales</taxon>
        <taxon>Agaricineae</taxon>
        <taxon>Galeropsidaceae</taxon>
        <taxon>Panaeolus</taxon>
    </lineage>
</organism>
<name>A0A409Y968_9AGAR</name>
<dbReference type="InterPro" id="IPR032675">
    <property type="entry name" value="LRR_dom_sf"/>
</dbReference>
<dbReference type="AlphaFoldDB" id="A0A409Y968"/>
<evidence type="ECO:0000313" key="3">
    <source>
        <dbReference type="Proteomes" id="UP000284842"/>
    </source>
</evidence>
<proteinExistence type="predicted"/>
<sequence>MSSTESIVQRISFLTSRREQLLNSLREVEDELAVQRAWLARRDNDQLPVSTLPHHLLTDILLQLHLQELSLKKVPATHKPGIEFVASQVSFRWREAVLSTPLLWRTIRMQVKPPRQTTSFNHINARLARSHPCPLDIFLDLQVYNDALESQIYQSLATHSDRWRKLSLITEIRNESQVDLGPIVSVSNATNLELFSFSARSVTGLSSLHPRQGLAMTFGSEKLTTVRLGGKITRHISLPFTHVTTLHLAGCPISLLLDAPPTLLHLSLTDMLGLGQLMDPVVLPNLLSLRIISNFTANVINWLTMPRLLSLTLDQLPNFDWGLERVLPTVKHLAFNNCSTSASVISSLLVQLPSIETLSVNGGHMDRFLSGLAATEDRDVAHHYKNLRKLALFDIERRAVGIIAAIVFVRCFAPIREEEGSQEGDEDEERMDVDTTVGGAVAVNNARDPARPKRLEVLTIDSRTKNGIRSTPGRLDWLKERLTLESAQFPEVWPPMSMVDVVGSQDRSEGDDGEGGCSSGDDDAGVGQYPYLHPLERATWDSVWMVI</sequence>